<comment type="caution">
    <text evidence="3">The sequence shown here is derived from an EMBL/GenBank/DDBJ whole genome shotgun (WGS) entry which is preliminary data.</text>
</comment>
<organism evidence="3">
    <name type="scientific">human gut metagenome</name>
    <dbReference type="NCBI Taxonomy" id="408170"/>
    <lineage>
        <taxon>unclassified sequences</taxon>
        <taxon>metagenomes</taxon>
        <taxon>organismal metagenomes</taxon>
    </lineage>
</organism>
<evidence type="ECO:0000256" key="1">
    <source>
        <dbReference type="ARBA" id="ARBA00010231"/>
    </source>
</evidence>
<dbReference type="Gene3D" id="3.40.120.10">
    <property type="entry name" value="Alpha-D-Glucose-1,6-Bisphosphate, subunit A, domain 3"/>
    <property type="match status" value="1"/>
</dbReference>
<dbReference type="SUPFAM" id="SSF53738">
    <property type="entry name" value="Phosphoglucomutase, first 3 domains"/>
    <property type="match status" value="1"/>
</dbReference>
<dbReference type="EMBL" id="AJWZ01003718">
    <property type="protein sequence ID" value="EKC67451.1"/>
    <property type="molecule type" value="Genomic_DNA"/>
</dbReference>
<dbReference type="AlphaFoldDB" id="K1U7K0"/>
<reference evidence="3" key="1">
    <citation type="journal article" date="2013" name="Environ. Microbiol.">
        <title>Microbiota from the distal guts of lean and obese adolescents exhibit partial functional redundancy besides clear differences in community structure.</title>
        <authorList>
            <person name="Ferrer M."/>
            <person name="Ruiz A."/>
            <person name="Lanza F."/>
            <person name="Haange S.B."/>
            <person name="Oberbach A."/>
            <person name="Till H."/>
            <person name="Bargiela R."/>
            <person name="Campoy C."/>
            <person name="Segura M.T."/>
            <person name="Richter M."/>
            <person name="von Bergen M."/>
            <person name="Seifert J."/>
            <person name="Suarez A."/>
        </authorList>
    </citation>
    <scope>NUCLEOTIDE SEQUENCE</scope>
</reference>
<feature type="domain" description="Alpha-D-phosphohexomutase alpha/beta/alpha" evidence="2">
    <location>
        <begin position="3"/>
        <end position="66"/>
    </location>
</feature>
<sequence length="95" mass="10403">MGRLFGTDGARGVANAELTPELAMNIGRAAAMVLISDEVEHPTILIGKDTRLSCDMLEGALIAGLYEYRRVDGKCISWSVHKSRVGINLLYIQRI</sequence>
<comment type="similarity">
    <text evidence="1">Belongs to the phosphohexose mutase family.</text>
</comment>
<keyword evidence="3" id="KW-0413">Isomerase</keyword>
<name>K1U7K0_9ZZZZ</name>
<dbReference type="Pfam" id="PF02878">
    <property type="entry name" value="PGM_PMM_I"/>
    <property type="match status" value="1"/>
</dbReference>
<dbReference type="GO" id="GO:0005975">
    <property type="term" value="P:carbohydrate metabolic process"/>
    <property type="evidence" value="ECO:0007669"/>
    <property type="project" value="InterPro"/>
</dbReference>
<protein>
    <submittedName>
        <fullName evidence="3">Protein containing Alpha-D-phosphohexomutase, alpha/beta/alpha domain protein I domain protein</fullName>
        <ecNumber evidence="3">5.4.2.-</ecNumber>
    </submittedName>
</protein>
<dbReference type="EC" id="5.4.2.-" evidence="3"/>
<dbReference type="InterPro" id="IPR016055">
    <property type="entry name" value="A-D-PHexomutase_a/b/a-I/II/III"/>
</dbReference>
<evidence type="ECO:0000313" key="3">
    <source>
        <dbReference type="EMBL" id="EKC67451.1"/>
    </source>
</evidence>
<dbReference type="InterPro" id="IPR005844">
    <property type="entry name" value="A-D-PHexomutase_a/b/a-I"/>
</dbReference>
<proteinExistence type="inferred from homology"/>
<accession>K1U7K0</accession>
<gene>
    <name evidence="3" type="ORF">OBE_05440</name>
</gene>
<evidence type="ECO:0000259" key="2">
    <source>
        <dbReference type="Pfam" id="PF02878"/>
    </source>
</evidence>
<dbReference type="GO" id="GO:0016868">
    <property type="term" value="F:intramolecular phosphotransferase activity"/>
    <property type="evidence" value="ECO:0007669"/>
    <property type="project" value="InterPro"/>
</dbReference>
<feature type="non-terminal residue" evidence="3">
    <location>
        <position position="95"/>
    </location>
</feature>